<dbReference type="KEGG" id="zju:107409105"/>
<accession>A0A6P3Z951</accession>
<feature type="compositionally biased region" description="Basic and acidic residues" evidence="1">
    <location>
        <begin position="191"/>
        <end position="200"/>
    </location>
</feature>
<feature type="compositionally biased region" description="Basic and acidic residues" evidence="1">
    <location>
        <begin position="246"/>
        <end position="262"/>
    </location>
</feature>
<feature type="compositionally biased region" description="Basic and acidic residues" evidence="1">
    <location>
        <begin position="286"/>
        <end position="310"/>
    </location>
</feature>
<protein>
    <submittedName>
        <fullName evidence="3">Uncharacterized protein LOC107409105 isoform X1</fullName>
    </submittedName>
</protein>
<name>A0A6P3Z951_ZIZJJ</name>
<feature type="compositionally biased region" description="Basic and acidic residues" evidence="1">
    <location>
        <begin position="93"/>
        <end position="104"/>
    </location>
</feature>
<keyword evidence="2" id="KW-1185">Reference proteome</keyword>
<feature type="compositionally biased region" description="Basic and acidic residues" evidence="1">
    <location>
        <begin position="131"/>
        <end position="144"/>
    </location>
</feature>
<reference evidence="3" key="1">
    <citation type="submission" date="2025-08" db="UniProtKB">
        <authorList>
            <consortium name="RefSeq"/>
        </authorList>
    </citation>
    <scope>IDENTIFICATION</scope>
    <source>
        <tissue evidence="3">Seedling</tissue>
    </source>
</reference>
<feature type="region of interest" description="Disordered" evidence="1">
    <location>
        <begin position="218"/>
        <end position="262"/>
    </location>
</feature>
<feature type="compositionally biased region" description="Basic residues" evidence="1">
    <location>
        <begin position="110"/>
        <end position="124"/>
    </location>
</feature>
<gene>
    <name evidence="3" type="primary">LOC107409105</name>
</gene>
<proteinExistence type="predicted"/>
<evidence type="ECO:0000256" key="1">
    <source>
        <dbReference type="SAM" id="MobiDB-lite"/>
    </source>
</evidence>
<feature type="region of interest" description="Disordered" evidence="1">
    <location>
        <begin position="26"/>
        <end position="184"/>
    </location>
</feature>
<feature type="region of interest" description="Disordered" evidence="1">
    <location>
        <begin position="191"/>
        <end position="210"/>
    </location>
</feature>
<feature type="compositionally biased region" description="Basic and acidic residues" evidence="1">
    <location>
        <begin position="75"/>
        <end position="85"/>
    </location>
</feature>
<organism evidence="2 3">
    <name type="scientific">Ziziphus jujuba</name>
    <name type="common">Chinese jujube</name>
    <name type="synonym">Ziziphus sativa</name>
    <dbReference type="NCBI Taxonomy" id="326968"/>
    <lineage>
        <taxon>Eukaryota</taxon>
        <taxon>Viridiplantae</taxon>
        <taxon>Streptophyta</taxon>
        <taxon>Embryophyta</taxon>
        <taxon>Tracheophyta</taxon>
        <taxon>Spermatophyta</taxon>
        <taxon>Magnoliopsida</taxon>
        <taxon>eudicotyledons</taxon>
        <taxon>Gunneridae</taxon>
        <taxon>Pentapetalae</taxon>
        <taxon>rosids</taxon>
        <taxon>fabids</taxon>
        <taxon>Rosales</taxon>
        <taxon>Rhamnaceae</taxon>
        <taxon>Paliureae</taxon>
        <taxon>Ziziphus</taxon>
    </lineage>
</organism>
<feature type="region of interest" description="Disordered" evidence="1">
    <location>
        <begin position="286"/>
        <end position="317"/>
    </location>
</feature>
<sequence length="437" mass="49651">MEDNKKPSCLPSNYVTLVQLQERWLKEKEEKQKHKEQQEKQKKGEGKQEQKGKLQHQNAIARRSQPVSKSLILGRVERNQLDKPEASVSEVGVGRDNKNVDQEGKSINSKNKKKKSRKNTYRKKQNPELVVEERKEVTENDGVAHKPPANKVGEDVQGTRNKGSRGMEGKFRAKSSSRDLNRTKVEVETKFRDLSVHDSNGKGCNGMKQNPELVVEERKEVTENDGVAHKPPANEEGEDVQGTWSKESRGMEGKFRAKSSSRDLNRTKVEVETKFRDLSINDSKGKGCNEMKRTSTYNDRGKRELRDYGSRRLSHKQVRNPRDAGLIWVKKGEPFDGNVARMQTLEGSHSVSGLQDNIRFDVNIKQPRTLAHTIAVARLMEEQNQLQKRQSRQYCFQSTSATLNSRVGVLGPLPNQLLNPSSYASPTTSRRITNQKV</sequence>
<dbReference type="AlphaFoldDB" id="A0A6P3Z951"/>
<feature type="compositionally biased region" description="Basic and acidic residues" evidence="1">
    <location>
        <begin position="218"/>
        <end position="228"/>
    </location>
</feature>
<dbReference type="GeneID" id="107409105"/>
<feature type="compositionally biased region" description="Basic and acidic residues" evidence="1">
    <location>
        <begin position="165"/>
        <end position="184"/>
    </location>
</feature>
<dbReference type="Proteomes" id="UP001652623">
    <property type="component" value="Chromosome 5"/>
</dbReference>
<feature type="compositionally biased region" description="Basic and acidic residues" evidence="1">
    <location>
        <begin position="26"/>
        <end position="52"/>
    </location>
</feature>
<dbReference type="RefSeq" id="XP_015872023.3">
    <property type="nucleotide sequence ID" value="XM_016016537.4"/>
</dbReference>
<evidence type="ECO:0000313" key="3">
    <source>
        <dbReference type="RefSeq" id="XP_015872023.3"/>
    </source>
</evidence>
<evidence type="ECO:0000313" key="2">
    <source>
        <dbReference type="Proteomes" id="UP001652623"/>
    </source>
</evidence>